<evidence type="ECO:0000313" key="2">
    <source>
        <dbReference type="EMBL" id="SVC27707.1"/>
    </source>
</evidence>
<dbReference type="Pfam" id="PF09383">
    <property type="entry name" value="NIL"/>
    <property type="match status" value="1"/>
</dbReference>
<dbReference type="Gene3D" id="3.30.70.260">
    <property type="match status" value="1"/>
</dbReference>
<sequence length="80" mass="8902">MATKRVKFTFPQELIKEPVIYKLGVDFGIVTNIRRADIRDDMGWVVLELEGESNVVDEGLAWVISTGVRVDPIAGDIIEG</sequence>
<dbReference type="EMBL" id="UINC01082699">
    <property type="protein sequence ID" value="SVC27707.1"/>
    <property type="molecule type" value="Genomic_DNA"/>
</dbReference>
<dbReference type="SMART" id="SM00930">
    <property type="entry name" value="NIL"/>
    <property type="match status" value="1"/>
</dbReference>
<reference evidence="2" key="1">
    <citation type="submission" date="2018-05" db="EMBL/GenBank/DDBJ databases">
        <authorList>
            <person name="Lanie J.A."/>
            <person name="Ng W.-L."/>
            <person name="Kazmierczak K.M."/>
            <person name="Andrzejewski T.M."/>
            <person name="Davidsen T.M."/>
            <person name="Wayne K.J."/>
            <person name="Tettelin H."/>
            <person name="Glass J.I."/>
            <person name="Rusch D."/>
            <person name="Podicherti R."/>
            <person name="Tsui H.-C.T."/>
            <person name="Winkler M.E."/>
        </authorList>
    </citation>
    <scope>NUCLEOTIDE SEQUENCE</scope>
</reference>
<dbReference type="AlphaFoldDB" id="A0A382KY72"/>
<feature type="domain" description="NIL" evidence="1">
    <location>
        <begin position="2"/>
        <end position="73"/>
    </location>
</feature>
<organism evidence="2">
    <name type="scientific">marine metagenome</name>
    <dbReference type="NCBI Taxonomy" id="408172"/>
    <lineage>
        <taxon>unclassified sequences</taxon>
        <taxon>metagenomes</taxon>
        <taxon>ecological metagenomes</taxon>
    </lineage>
</organism>
<accession>A0A382KY72</accession>
<proteinExistence type="predicted"/>
<dbReference type="InterPro" id="IPR045865">
    <property type="entry name" value="ACT-like_dom_sf"/>
</dbReference>
<gene>
    <name evidence="2" type="ORF">METZ01_LOCUS280561</name>
</gene>
<dbReference type="SUPFAM" id="SSF55021">
    <property type="entry name" value="ACT-like"/>
    <property type="match status" value="1"/>
</dbReference>
<evidence type="ECO:0000259" key="1">
    <source>
        <dbReference type="SMART" id="SM00930"/>
    </source>
</evidence>
<dbReference type="InterPro" id="IPR018449">
    <property type="entry name" value="NIL_domain"/>
</dbReference>
<name>A0A382KY72_9ZZZZ</name>
<protein>
    <recommendedName>
        <fullName evidence="1">NIL domain-containing protein</fullName>
    </recommendedName>
</protein>